<dbReference type="EMBL" id="GDKF01001444">
    <property type="protein sequence ID" value="JAT77178.1"/>
    <property type="molecule type" value="Transcribed_RNA"/>
</dbReference>
<keyword evidence="1" id="KW-1133">Transmembrane helix</keyword>
<dbReference type="Gene3D" id="1.10.3730.20">
    <property type="match status" value="1"/>
</dbReference>
<evidence type="ECO:0000313" key="2">
    <source>
        <dbReference type="EMBL" id="JAT77178.1"/>
    </source>
</evidence>
<proteinExistence type="predicted"/>
<dbReference type="SUPFAM" id="SSF103481">
    <property type="entry name" value="Multidrug resistance efflux transporter EmrE"/>
    <property type="match status" value="1"/>
</dbReference>
<protein>
    <submittedName>
        <fullName evidence="2">Uncharacterized protein</fullName>
    </submittedName>
</protein>
<keyword evidence="1" id="KW-0812">Transmembrane</keyword>
<reference evidence="2" key="1">
    <citation type="submission" date="2015-08" db="EMBL/GenBank/DDBJ databases">
        <authorList>
            <person name="Babu N.S."/>
            <person name="Beckwith C.J."/>
            <person name="Beseler K.G."/>
            <person name="Brison A."/>
            <person name="Carone J.V."/>
            <person name="Caskin T.P."/>
            <person name="Diamond M."/>
            <person name="Durham M.E."/>
            <person name="Foxe J.M."/>
            <person name="Go M."/>
            <person name="Henderson B.A."/>
            <person name="Jones I.B."/>
            <person name="McGettigan J.A."/>
            <person name="Micheletti S.J."/>
            <person name="Nasrallah M.E."/>
            <person name="Ortiz D."/>
            <person name="Piller C.R."/>
            <person name="Privatt S.R."/>
            <person name="Schneider S.L."/>
            <person name="Sharp S."/>
            <person name="Smith T.C."/>
            <person name="Stanton J.D."/>
            <person name="Ullery H.E."/>
            <person name="Wilson R.J."/>
            <person name="Serrano M.G."/>
            <person name="Buck G."/>
            <person name="Lee V."/>
            <person name="Wang Y."/>
            <person name="Carvalho R."/>
            <person name="Voegtly L."/>
            <person name="Shi R."/>
            <person name="Duckworth R."/>
            <person name="Johnson A."/>
            <person name="Loviza R."/>
            <person name="Walstead R."/>
            <person name="Shah Z."/>
            <person name="Kiflezghi M."/>
            <person name="Wade K."/>
            <person name="Ball S.L."/>
            <person name="Bradley K.W."/>
            <person name="Asai D.J."/>
            <person name="Bowman C.A."/>
            <person name="Russell D.A."/>
            <person name="Pope W.H."/>
            <person name="Jacobs-Sera D."/>
            <person name="Hendrix R.W."/>
            <person name="Hatfull G.F."/>
        </authorList>
    </citation>
    <scope>NUCLEOTIDE SEQUENCE</scope>
</reference>
<name>A0A1D2ADF2_AUXPR</name>
<feature type="transmembrane region" description="Helical" evidence="1">
    <location>
        <begin position="76"/>
        <end position="96"/>
    </location>
</feature>
<feature type="transmembrane region" description="Helical" evidence="1">
    <location>
        <begin position="43"/>
        <end position="64"/>
    </location>
</feature>
<dbReference type="PANTHER" id="PTHR31965">
    <property type="entry name" value="TRANSMEMBRANE PROTEIN 42"/>
    <property type="match status" value="1"/>
</dbReference>
<evidence type="ECO:0000256" key="1">
    <source>
        <dbReference type="SAM" id="Phobius"/>
    </source>
</evidence>
<dbReference type="InterPro" id="IPR037185">
    <property type="entry name" value="EmrE-like"/>
</dbReference>
<dbReference type="AlphaFoldDB" id="A0A1D2ADF2"/>
<gene>
    <name evidence="2" type="ORF">g.17810</name>
</gene>
<keyword evidence="1" id="KW-0472">Membrane</keyword>
<dbReference type="PANTHER" id="PTHR31965:SF1">
    <property type="entry name" value="TRANSMEMBRANE PROTEIN 42"/>
    <property type="match status" value="1"/>
</dbReference>
<feature type="transmembrane region" description="Helical" evidence="1">
    <location>
        <begin position="102"/>
        <end position="122"/>
    </location>
</feature>
<sequence length="133" mass="13795">MPRLGALNVRHEAAALLAIGSGGALGALGPVFGKLAGRPELNVILVVLCYVGLVLCNILGLALFHRTLAHTSSLFATAASTAANMVFSGILGRAVFGEPLRAWWWAGASIMLLGVTVLQAAATQRTELTSKED</sequence>
<organism evidence="2">
    <name type="scientific">Auxenochlorella protothecoides</name>
    <name type="common">Green microalga</name>
    <name type="synonym">Chlorella protothecoides</name>
    <dbReference type="NCBI Taxonomy" id="3075"/>
    <lineage>
        <taxon>Eukaryota</taxon>
        <taxon>Viridiplantae</taxon>
        <taxon>Chlorophyta</taxon>
        <taxon>core chlorophytes</taxon>
        <taxon>Trebouxiophyceae</taxon>
        <taxon>Chlorellales</taxon>
        <taxon>Chlorellaceae</taxon>
        <taxon>Auxenochlorella</taxon>
    </lineage>
</organism>
<dbReference type="InterPro" id="IPR039632">
    <property type="entry name" value="TMEM42"/>
</dbReference>
<accession>A0A1D2ADF2</accession>